<dbReference type="Proteomes" id="UP000634136">
    <property type="component" value="Unassembled WGS sequence"/>
</dbReference>
<dbReference type="AlphaFoldDB" id="A0A834T2N7"/>
<reference evidence="1" key="1">
    <citation type="submission" date="2020-09" db="EMBL/GenBank/DDBJ databases">
        <title>Genome-Enabled Discovery of Anthraquinone Biosynthesis in Senna tora.</title>
        <authorList>
            <person name="Kang S.-H."/>
            <person name="Pandey R.P."/>
            <person name="Lee C.-M."/>
            <person name="Sim J.-S."/>
            <person name="Jeong J.-T."/>
            <person name="Choi B.-S."/>
            <person name="Jung M."/>
            <person name="Ginzburg D."/>
            <person name="Zhao K."/>
            <person name="Won S.Y."/>
            <person name="Oh T.-J."/>
            <person name="Yu Y."/>
            <person name="Kim N.-H."/>
            <person name="Lee O.R."/>
            <person name="Lee T.-H."/>
            <person name="Bashyal P."/>
            <person name="Kim T.-S."/>
            <person name="Lee W.-H."/>
            <person name="Kawkins C."/>
            <person name="Kim C.-K."/>
            <person name="Kim J.S."/>
            <person name="Ahn B.O."/>
            <person name="Rhee S.Y."/>
            <person name="Sohng J.K."/>
        </authorList>
    </citation>
    <scope>NUCLEOTIDE SEQUENCE</scope>
    <source>
        <tissue evidence="1">Leaf</tissue>
    </source>
</reference>
<keyword evidence="2" id="KW-1185">Reference proteome</keyword>
<gene>
    <name evidence="1" type="ORF">G2W53_028419</name>
</gene>
<protein>
    <submittedName>
        <fullName evidence="1">Uncharacterized protein</fullName>
    </submittedName>
</protein>
<accession>A0A834T2N7</accession>
<comment type="caution">
    <text evidence="1">The sequence shown here is derived from an EMBL/GenBank/DDBJ whole genome shotgun (WGS) entry which is preliminary data.</text>
</comment>
<evidence type="ECO:0000313" key="1">
    <source>
        <dbReference type="EMBL" id="KAF7814450.1"/>
    </source>
</evidence>
<proteinExistence type="predicted"/>
<name>A0A834T2N7_9FABA</name>
<evidence type="ECO:0000313" key="2">
    <source>
        <dbReference type="Proteomes" id="UP000634136"/>
    </source>
</evidence>
<organism evidence="1 2">
    <name type="scientific">Senna tora</name>
    <dbReference type="NCBI Taxonomy" id="362788"/>
    <lineage>
        <taxon>Eukaryota</taxon>
        <taxon>Viridiplantae</taxon>
        <taxon>Streptophyta</taxon>
        <taxon>Embryophyta</taxon>
        <taxon>Tracheophyta</taxon>
        <taxon>Spermatophyta</taxon>
        <taxon>Magnoliopsida</taxon>
        <taxon>eudicotyledons</taxon>
        <taxon>Gunneridae</taxon>
        <taxon>Pentapetalae</taxon>
        <taxon>rosids</taxon>
        <taxon>fabids</taxon>
        <taxon>Fabales</taxon>
        <taxon>Fabaceae</taxon>
        <taxon>Caesalpinioideae</taxon>
        <taxon>Cassia clade</taxon>
        <taxon>Senna</taxon>
    </lineage>
</organism>
<dbReference type="EMBL" id="JAAIUW010000009">
    <property type="protein sequence ID" value="KAF7814450.1"/>
    <property type="molecule type" value="Genomic_DNA"/>
</dbReference>
<sequence>MDKIISNTIAFFEHMVKSDLPFFTLYQKPRLKPTHKT</sequence>